<evidence type="ECO:0000256" key="1">
    <source>
        <dbReference type="ARBA" id="ARBA00004141"/>
    </source>
</evidence>
<name>A0A1I8PUT3_STOCA</name>
<feature type="domain" description="Cation efflux protein transmembrane" evidence="8">
    <location>
        <begin position="91"/>
        <end position="276"/>
    </location>
</feature>
<feature type="transmembrane region" description="Helical" evidence="7">
    <location>
        <begin position="260"/>
        <end position="277"/>
    </location>
</feature>
<dbReference type="InterPro" id="IPR058533">
    <property type="entry name" value="Cation_efflux_TM"/>
</dbReference>
<accession>A0A1I8PUT3</accession>
<dbReference type="GO" id="GO:0006882">
    <property type="term" value="P:intracellular zinc ion homeostasis"/>
    <property type="evidence" value="ECO:0007669"/>
    <property type="project" value="TreeGrafter"/>
</dbReference>
<sequence length="401" mass="45000">MTSFSYQCIINVVSTFLYIILPHNLYSAVVAIVHNELHSRNEEKRYYEMELQKQIVPTTDDDSKLATTCALTTTIAQEGEARLTTERKRGEMDTRNTFGWARLEILTMLIVCITLASLSFSLLVEALQTLVHIDHQDSMHLPIHVMIVGVVGLLLNGLILIGGYTLHQGNFLHINPLGNVVVESSGIAIESNGLSETSVNSDHQLKEDLRAELSKVHDHTRREGPAEFLRDVSSTIFVIVCAVIVHFAKDKEHTAKFIDPVLSIFSCVLVMTLSYPYKVMGDAKETHGTPQFRGEEFDDWQFPAKIHLDSQNLLDVLTGNPPSSATASAEYKKKNKKAMDRIFSFVHSYCLSFIRHKESATDMWNSHDAAFGQKSMVNQLLLKKKLANLRMNSGESIVTHI</sequence>
<evidence type="ECO:0000313" key="10">
    <source>
        <dbReference type="Proteomes" id="UP000095300"/>
    </source>
</evidence>
<dbReference type="STRING" id="35570.A0A1I8PUT3"/>
<keyword evidence="4" id="KW-0862">Zinc</keyword>
<feature type="transmembrane region" description="Helical" evidence="7">
    <location>
        <begin position="143"/>
        <end position="166"/>
    </location>
</feature>
<dbReference type="GO" id="GO:0010312">
    <property type="term" value="P:detoxification of zinc ion"/>
    <property type="evidence" value="ECO:0007669"/>
    <property type="project" value="TreeGrafter"/>
</dbReference>
<dbReference type="AlphaFoldDB" id="A0A1I8PUT3"/>
<keyword evidence="3 7" id="KW-0812">Transmembrane</keyword>
<keyword evidence="5 7" id="KW-1133">Transmembrane helix</keyword>
<dbReference type="Gene3D" id="1.20.1510.10">
    <property type="entry name" value="Cation efflux protein transmembrane domain"/>
    <property type="match status" value="1"/>
</dbReference>
<evidence type="ECO:0000313" key="9">
    <source>
        <dbReference type="EnsemblMetazoa" id="SCAU011313-PA"/>
    </source>
</evidence>
<dbReference type="Proteomes" id="UP000095300">
    <property type="component" value="Unassembled WGS sequence"/>
</dbReference>
<organism evidence="9 10">
    <name type="scientific">Stomoxys calcitrans</name>
    <name type="common">Stable fly</name>
    <name type="synonym">Conops calcitrans</name>
    <dbReference type="NCBI Taxonomy" id="35570"/>
    <lineage>
        <taxon>Eukaryota</taxon>
        <taxon>Metazoa</taxon>
        <taxon>Ecdysozoa</taxon>
        <taxon>Arthropoda</taxon>
        <taxon>Hexapoda</taxon>
        <taxon>Insecta</taxon>
        <taxon>Pterygota</taxon>
        <taxon>Neoptera</taxon>
        <taxon>Endopterygota</taxon>
        <taxon>Diptera</taxon>
        <taxon>Brachycera</taxon>
        <taxon>Muscomorpha</taxon>
        <taxon>Muscoidea</taxon>
        <taxon>Muscidae</taxon>
        <taxon>Stomoxys</taxon>
    </lineage>
</organism>
<reference evidence="9" key="1">
    <citation type="submission" date="2020-05" db="UniProtKB">
        <authorList>
            <consortium name="EnsemblMetazoa"/>
        </authorList>
    </citation>
    <scope>IDENTIFICATION</scope>
    <source>
        <strain evidence="9">USDA</strain>
    </source>
</reference>
<dbReference type="OrthoDB" id="29444at2759"/>
<keyword evidence="6 7" id="KW-0472">Membrane</keyword>
<comment type="subcellular location">
    <subcellularLocation>
        <location evidence="1">Membrane</location>
        <topology evidence="1">Multi-pass membrane protein</topology>
    </subcellularLocation>
</comment>
<comment type="similarity">
    <text evidence="2">Belongs to the cation diffusion facilitator (CDF) transporter (TC 2.A.4) family. SLC30A subfamily.</text>
</comment>
<evidence type="ECO:0000256" key="5">
    <source>
        <dbReference type="ARBA" id="ARBA00022989"/>
    </source>
</evidence>
<dbReference type="InterPro" id="IPR027469">
    <property type="entry name" value="Cation_efflux_TMD_sf"/>
</dbReference>
<evidence type="ECO:0000256" key="2">
    <source>
        <dbReference type="ARBA" id="ARBA00008873"/>
    </source>
</evidence>
<feature type="transmembrane region" description="Helical" evidence="7">
    <location>
        <begin position="228"/>
        <end position="248"/>
    </location>
</feature>
<dbReference type="GO" id="GO:0016020">
    <property type="term" value="C:membrane"/>
    <property type="evidence" value="ECO:0007669"/>
    <property type="project" value="UniProtKB-SubCell"/>
</dbReference>
<feature type="transmembrane region" description="Helical" evidence="7">
    <location>
        <begin position="105"/>
        <end position="123"/>
    </location>
</feature>
<evidence type="ECO:0000256" key="4">
    <source>
        <dbReference type="ARBA" id="ARBA00022833"/>
    </source>
</evidence>
<dbReference type="Pfam" id="PF14223">
    <property type="entry name" value="Retrotran_gag_2"/>
    <property type="match status" value="1"/>
</dbReference>
<protein>
    <recommendedName>
        <fullName evidence="8">Cation efflux protein transmembrane domain-containing protein</fullName>
    </recommendedName>
</protein>
<keyword evidence="10" id="KW-1185">Reference proteome</keyword>
<evidence type="ECO:0000259" key="8">
    <source>
        <dbReference type="Pfam" id="PF01545"/>
    </source>
</evidence>
<dbReference type="EnsemblMetazoa" id="SCAU011313-RA">
    <property type="protein sequence ID" value="SCAU011313-PA"/>
    <property type="gene ID" value="SCAU011313"/>
</dbReference>
<dbReference type="VEuPathDB" id="VectorBase:SCAU011313"/>
<gene>
    <name evidence="9" type="primary">106082928</name>
</gene>
<dbReference type="GO" id="GO:0005385">
    <property type="term" value="F:zinc ion transmembrane transporter activity"/>
    <property type="evidence" value="ECO:0007669"/>
    <property type="project" value="TreeGrafter"/>
</dbReference>
<evidence type="ECO:0000256" key="3">
    <source>
        <dbReference type="ARBA" id="ARBA00022692"/>
    </source>
</evidence>
<proteinExistence type="inferred from homology"/>
<dbReference type="PANTHER" id="PTHR45820:SF9">
    <property type="entry name" value="FI23527P1"/>
    <property type="match status" value="1"/>
</dbReference>
<evidence type="ECO:0000256" key="7">
    <source>
        <dbReference type="SAM" id="Phobius"/>
    </source>
</evidence>
<dbReference type="Pfam" id="PF01545">
    <property type="entry name" value="Cation_efflux"/>
    <property type="match status" value="1"/>
</dbReference>
<dbReference type="SUPFAM" id="SSF161111">
    <property type="entry name" value="Cation efflux protein transmembrane domain-like"/>
    <property type="match status" value="1"/>
</dbReference>
<dbReference type="PANTHER" id="PTHR45820">
    <property type="entry name" value="FI23527P1"/>
    <property type="match status" value="1"/>
</dbReference>
<evidence type="ECO:0000256" key="6">
    <source>
        <dbReference type="ARBA" id="ARBA00023136"/>
    </source>
</evidence>